<name>A0AAV4TS65_CAEEX</name>
<dbReference type="Proteomes" id="UP001054945">
    <property type="component" value="Unassembled WGS sequence"/>
</dbReference>
<dbReference type="EMBL" id="BPLR01011791">
    <property type="protein sequence ID" value="GIY49045.1"/>
    <property type="molecule type" value="Genomic_DNA"/>
</dbReference>
<accession>A0AAV4TS65</accession>
<evidence type="ECO:0000313" key="2">
    <source>
        <dbReference type="Proteomes" id="UP001054945"/>
    </source>
</evidence>
<sequence>MKLALCGGRGRFSLFKIRIFHHFESRCVTNDVSSPKYGVLWDVQEGGFNDAPVMRKQPYLAEGVINRGSRKYFIPLSLLVVAVKKDNLRPFVGRC</sequence>
<reference evidence="1 2" key="1">
    <citation type="submission" date="2021-06" db="EMBL/GenBank/DDBJ databases">
        <title>Caerostris extrusa draft genome.</title>
        <authorList>
            <person name="Kono N."/>
            <person name="Arakawa K."/>
        </authorList>
    </citation>
    <scope>NUCLEOTIDE SEQUENCE [LARGE SCALE GENOMIC DNA]</scope>
</reference>
<protein>
    <submittedName>
        <fullName evidence="1">Uncharacterized protein</fullName>
    </submittedName>
</protein>
<proteinExistence type="predicted"/>
<evidence type="ECO:0000313" key="1">
    <source>
        <dbReference type="EMBL" id="GIY49045.1"/>
    </source>
</evidence>
<comment type="caution">
    <text evidence="1">The sequence shown here is derived from an EMBL/GenBank/DDBJ whole genome shotgun (WGS) entry which is preliminary data.</text>
</comment>
<gene>
    <name evidence="1" type="ORF">CEXT_186141</name>
</gene>
<keyword evidence="2" id="KW-1185">Reference proteome</keyword>
<dbReference type="AlphaFoldDB" id="A0AAV4TS65"/>
<organism evidence="1 2">
    <name type="scientific">Caerostris extrusa</name>
    <name type="common">Bark spider</name>
    <name type="synonym">Caerostris bankana</name>
    <dbReference type="NCBI Taxonomy" id="172846"/>
    <lineage>
        <taxon>Eukaryota</taxon>
        <taxon>Metazoa</taxon>
        <taxon>Ecdysozoa</taxon>
        <taxon>Arthropoda</taxon>
        <taxon>Chelicerata</taxon>
        <taxon>Arachnida</taxon>
        <taxon>Araneae</taxon>
        <taxon>Araneomorphae</taxon>
        <taxon>Entelegynae</taxon>
        <taxon>Araneoidea</taxon>
        <taxon>Araneidae</taxon>
        <taxon>Caerostris</taxon>
    </lineage>
</organism>